<organism evidence="14 15">
    <name type="scientific">Eleutherodactylus coqui</name>
    <name type="common">Puerto Rican coqui</name>
    <dbReference type="NCBI Taxonomy" id="57060"/>
    <lineage>
        <taxon>Eukaryota</taxon>
        <taxon>Metazoa</taxon>
        <taxon>Chordata</taxon>
        <taxon>Craniata</taxon>
        <taxon>Vertebrata</taxon>
        <taxon>Euteleostomi</taxon>
        <taxon>Amphibia</taxon>
        <taxon>Batrachia</taxon>
        <taxon>Anura</taxon>
        <taxon>Neobatrachia</taxon>
        <taxon>Hyloidea</taxon>
        <taxon>Eleutherodactylidae</taxon>
        <taxon>Eleutherodactylinae</taxon>
        <taxon>Eleutherodactylus</taxon>
        <taxon>Eleutherodactylus</taxon>
    </lineage>
</organism>
<feature type="transmembrane region" description="Helical" evidence="12">
    <location>
        <begin position="62"/>
        <end position="83"/>
    </location>
</feature>
<comment type="similarity">
    <text evidence="11">Belongs to the G-protein coupled receptor 1 family.</text>
</comment>
<dbReference type="InterPro" id="IPR000725">
    <property type="entry name" value="Olfact_rcpt"/>
</dbReference>
<accession>A0A8J6E7Y2</accession>
<dbReference type="PANTHER" id="PTHR26452">
    <property type="entry name" value="OLFACTORY RECEPTOR"/>
    <property type="match status" value="1"/>
</dbReference>
<dbReference type="FunFam" id="1.20.1070.10:FF:000001">
    <property type="entry name" value="Olfactory receptor"/>
    <property type="match status" value="1"/>
</dbReference>
<feature type="transmembrane region" description="Helical" evidence="12">
    <location>
        <begin position="274"/>
        <end position="294"/>
    </location>
</feature>
<evidence type="ECO:0000256" key="12">
    <source>
        <dbReference type="RuleBase" id="RU363047"/>
    </source>
</evidence>
<dbReference type="Gene3D" id="1.20.1070.10">
    <property type="entry name" value="Rhodopsin 7-helix transmembrane proteins"/>
    <property type="match status" value="1"/>
</dbReference>
<gene>
    <name evidence="14" type="ORF">GDO78_017910</name>
</gene>
<dbReference type="PROSITE" id="PS00237">
    <property type="entry name" value="G_PROTEIN_RECEP_F1_1"/>
    <property type="match status" value="1"/>
</dbReference>
<keyword evidence="2 12" id="KW-1003">Cell membrane</keyword>
<protein>
    <recommendedName>
        <fullName evidence="12">Olfactory receptor</fullName>
    </recommendedName>
</protein>
<feature type="transmembrane region" description="Helical" evidence="12">
    <location>
        <begin position="23"/>
        <end position="50"/>
    </location>
</feature>
<proteinExistence type="inferred from homology"/>
<dbReference type="GO" id="GO:0004984">
    <property type="term" value="F:olfactory receptor activity"/>
    <property type="evidence" value="ECO:0007669"/>
    <property type="project" value="InterPro"/>
</dbReference>
<evidence type="ECO:0000256" key="2">
    <source>
        <dbReference type="ARBA" id="ARBA00022475"/>
    </source>
</evidence>
<evidence type="ECO:0000256" key="8">
    <source>
        <dbReference type="ARBA" id="ARBA00023136"/>
    </source>
</evidence>
<dbReference type="CDD" id="cd13954">
    <property type="entry name" value="7tmA_OR"/>
    <property type="match status" value="1"/>
</dbReference>
<evidence type="ECO:0000256" key="11">
    <source>
        <dbReference type="RuleBase" id="RU000688"/>
    </source>
</evidence>
<dbReference type="GO" id="GO:0005886">
    <property type="term" value="C:plasma membrane"/>
    <property type="evidence" value="ECO:0007669"/>
    <property type="project" value="UniProtKB-SubCell"/>
</dbReference>
<dbReference type="AlphaFoldDB" id="A0A8J6E7Y2"/>
<evidence type="ECO:0000259" key="13">
    <source>
        <dbReference type="PROSITE" id="PS50262"/>
    </source>
</evidence>
<feature type="domain" description="G-protein coupled receptors family 1 profile" evidence="13">
    <location>
        <begin position="43"/>
        <end position="292"/>
    </location>
</feature>
<dbReference type="InterPro" id="IPR000276">
    <property type="entry name" value="GPCR_Rhodpsn"/>
</dbReference>
<evidence type="ECO:0000256" key="4">
    <source>
        <dbReference type="ARBA" id="ARBA00022692"/>
    </source>
</evidence>
<dbReference type="SUPFAM" id="SSF81321">
    <property type="entry name" value="Family A G protein-coupled receptor-like"/>
    <property type="match status" value="1"/>
</dbReference>
<keyword evidence="7 11" id="KW-0297">G-protein coupled receptor</keyword>
<evidence type="ECO:0000256" key="1">
    <source>
        <dbReference type="ARBA" id="ARBA00004651"/>
    </source>
</evidence>
<comment type="caution">
    <text evidence="14">The sequence shown here is derived from an EMBL/GenBank/DDBJ whole genome shotgun (WGS) entry which is preliminary data.</text>
</comment>
<evidence type="ECO:0000256" key="3">
    <source>
        <dbReference type="ARBA" id="ARBA00022606"/>
    </source>
</evidence>
<feature type="transmembrane region" description="Helical" evidence="12">
    <location>
        <begin position="103"/>
        <end position="122"/>
    </location>
</feature>
<evidence type="ECO:0000256" key="9">
    <source>
        <dbReference type="ARBA" id="ARBA00023170"/>
    </source>
</evidence>
<keyword evidence="15" id="KW-1185">Reference proteome</keyword>
<dbReference type="InterPro" id="IPR017452">
    <property type="entry name" value="GPCR_Rhodpsn_7TM"/>
</dbReference>
<evidence type="ECO:0000256" key="10">
    <source>
        <dbReference type="ARBA" id="ARBA00023224"/>
    </source>
</evidence>
<dbReference type="Pfam" id="PF13853">
    <property type="entry name" value="7tm_4"/>
    <property type="match status" value="1"/>
</dbReference>
<feature type="transmembrane region" description="Helical" evidence="12">
    <location>
        <begin position="240"/>
        <end position="262"/>
    </location>
</feature>
<name>A0A8J6E7Y2_ELECQ</name>
<dbReference type="InterPro" id="IPR050516">
    <property type="entry name" value="Olfactory_GPCR"/>
</dbReference>
<keyword evidence="5 12" id="KW-0552">Olfaction</keyword>
<dbReference type="PROSITE" id="PS50262">
    <property type="entry name" value="G_PROTEIN_RECEP_F1_2"/>
    <property type="match status" value="1"/>
</dbReference>
<reference evidence="14" key="1">
    <citation type="thesis" date="2020" institute="ProQuest LLC" country="789 East Eisenhower Parkway, Ann Arbor, MI, USA">
        <title>Comparative Genomics and Chromosome Evolution.</title>
        <authorList>
            <person name="Mudd A.B."/>
        </authorList>
    </citation>
    <scope>NUCLEOTIDE SEQUENCE</scope>
    <source>
        <strain evidence="14">HN-11 Male</strain>
        <tissue evidence="14">Kidney and liver</tissue>
    </source>
</reference>
<evidence type="ECO:0000313" key="15">
    <source>
        <dbReference type="Proteomes" id="UP000770717"/>
    </source>
</evidence>
<feature type="transmembrane region" description="Helical" evidence="12">
    <location>
        <begin position="205"/>
        <end position="228"/>
    </location>
</feature>
<sequence>MATSNPTNSTTIIFVLLGLPDAPQLLCVTFVAFVSIYMMTLAGNVSILTAIISDARLHTPMYFFLANLSVLEMCYTTITLPNILNNIIRRSNRISFQACICQVYLFTLCATVECVLLGIMAYDRYVAICIPLRYMNIMSKERCLQLASTTWMTGILNSIIQSTPASLLPYSGLNKIERLYCEVQPLLQLSCSDTSLNKMLTTGSASFFGIGFMTFILVTYVFIVSAILRIPSLLGRLKAFSTCSSHITVVVMYYGALIFMYLRPTSSDSRRMDSVISAMYCMVIPVLNPIIYSLRNTDVKRSIRSIMMMKRLP</sequence>
<dbReference type="PRINTS" id="PR00245">
    <property type="entry name" value="OLFACTORYR"/>
</dbReference>
<evidence type="ECO:0000256" key="7">
    <source>
        <dbReference type="ARBA" id="ARBA00023040"/>
    </source>
</evidence>
<comment type="subcellular location">
    <subcellularLocation>
        <location evidence="1 12">Cell membrane</location>
        <topology evidence="1 12">Multi-pass membrane protein</topology>
    </subcellularLocation>
</comment>
<keyword evidence="9 11" id="KW-0675">Receptor</keyword>
<dbReference type="PRINTS" id="PR00237">
    <property type="entry name" value="GPCRRHODOPSN"/>
</dbReference>
<dbReference type="GO" id="GO:0004930">
    <property type="term" value="F:G protein-coupled receptor activity"/>
    <property type="evidence" value="ECO:0007669"/>
    <property type="project" value="UniProtKB-KW"/>
</dbReference>
<dbReference type="EMBL" id="WNTK01027941">
    <property type="protein sequence ID" value="KAG9461153.1"/>
    <property type="molecule type" value="Genomic_DNA"/>
</dbReference>
<evidence type="ECO:0000256" key="6">
    <source>
        <dbReference type="ARBA" id="ARBA00022989"/>
    </source>
</evidence>
<keyword evidence="6 12" id="KW-1133">Transmembrane helix</keyword>
<keyword evidence="8 12" id="KW-0472">Membrane</keyword>
<dbReference type="OrthoDB" id="6145535at2759"/>
<keyword evidence="3 12" id="KW-0716">Sensory transduction</keyword>
<evidence type="ECO:0000256" key="5">
    <source>
        <dbReference type="ARBA" id="ARBA00022725"/>
    </source>
</evidence>
<dbReference type="Proteomes" id="UP000770717">
    <property type="component" value="Unassembled WGS sequence"/>
</dbReference>
<keyword evidence="10 11" id="KW-0807">Transducer</keyword>
<evidence type="ECO:0000313" key="14">
    <source>
        <dbReference type="EMBL" id="KAG9461153.1"/>
    </source>
</evidence>
<keyword evidence="4 11" id="KW-0812">Transmembrane</keyword>